<dbReference type="Gene3D" id="2.60.120.40">
    <property type="match status" value="1"/>
</dbReference>
<dbReference type="EMBL" id="JBJXVJ010000002">
    <property type="protein sequence ID" value="MFN1217606.1"/>
    <property type="molecule type" value="Genomic_DNA"/>
</dbReference>
<evidence type="ECO:0000313" key="2">
    <source>
        <dbReference type="EMBL" id="MFN1217606.1"/>
    </source>
</evidence>
<reference evidence="2 3" key="1">
    <citation type="submission" date="2024-12" db="EMBL/GenBank/DDBJ databases">
        <title>Draft genome sequence of Chryseobacterium kwangjuense AG447.</title>
        <authorList>
            <person name="Cheptsov V.S."/>
            <person name="Belov A."/>
            <person name="Zavarzina A.G."/>
        </authorList>
    </citation>
    <scope>NUCLEOTIDE SEQUENCE [LARGE SCALE GENOMIC DNA]</scope>
    <source>
        <strain evidence="2 3">AG447</strain>
    </source>
</reference>
<proteinExistence type="predicted"/>
<sequence>MKNKLLLLFPIAVFGMSSAQVGVGNPNPAVHLDARAATGNSAIAFGNTNQTATAAGAGAMKYDNTTKQMFYSDGTSWVSMAANETTTSFIPRVVASGRAGGTQTAVPNNVYNKWGFSQVFTNDGSWNPSTSTYTVAAGKDGFYQFSLAAGITSNKGANASSWLININNGAQFWTLTSTSNVQAAAPSYRGGSVTVFLNAGAAITFGSKHCLGCNSGAEESYTIEQGATFTITSLGSN</sequence>
<comment type="caution">
    <text evidence="2">The sequence shown here is derived from an EMBL/GenBank/DDBJ whole genome shotgun (WGS) entry which is preliminary data.</text>
</comment>
<name>A0ABW9K3I4_9FLAO</name>
<organism evidence="2 3">
    <name type="scientific">Chryseobacterium kwangjuense</name>
    <dbReference type="NCBI Taxonomy" id="267125"/>
    <lineage>
        <taxon>Bacteria</taxon>
        <taxon>Pseudomonadati</taxon>
        <taxon>Bacteroidota</taxon>
        <taxon>Flavobacteriia</taxon>
        <taxon>Flavobacteriales</taxon>
        <taxon>Weeksellaceae</taxon>
        <taxon>Chryseobacterium group</taxon>
        <taxon>Chryseobacterium</taxon>
    </lineage>
</organism>
<accession>A0ABW9K3I4</accession>
<feature type="signal peptide" evidence="1">
    <location>
        <begin position="1"/>
        <end position="19"/>
    </location>
</feature>
<evidence type="ECO:0000256" key="1">
    <source>
        <dbReference type="SAM" id="SignalP"/>
    </source>
</evidence>
<protein>
    <recommendedName>
        <fullName evidence="4">C1q domain-containing protein</fullName>
    </recommendedName>
</protein>
<gene>
    <name evidence="2" type="ORF">ACKW6Q_11610</name>
</gene>
<dbReference type="InterPro" id="IPR008983">
    <property type="entry name" value="Tumour_necrosis_fac-like_dom"/>
</dbReference>
<dbReference type="RefSeq" id="WP_409356796.1">
    <property type="nucleotide sequence ID" value="NZ_JBJXVJ010000002.1"/>
</dbReference>
<evidence type="ECO:0000313" key="3">
    <source>
        <dbReference type="Proteomes" id="UP001634154"/>
    </source>
</evidence>
<evidence type="ECO:0008006" key="4">
    <source>
        <dbReference type="Google" id="ProtNLM"/>
    </source>
</evidence>
<feature type="chain" id="PRO_5045224084" description="C1q domain-containing protein" evidence="1">
    <location>
        <begin position="20"/>
        <end position="237"/>
    </location>
</feature>
<dbReference type="Proteomes" id="UP001634154">
    <property type="component" value="Unassembled WGS sequence"/>
</dbReference>
<keyword evidence="1" id="KW-0732">Signal</keyword>
<keyword evidence="3" id="KW-1185">Reference proteome</keyword>